<dbReference type="Proteomes" id="UP001558652">
    <property type="component" value="Unassembled WGS sequence"/>
</dbReference>
<dbReference type="AlphaFoldDB" id="A0ABD0YSH1"/>
<protein>
    <submittedName>
        <fullName evidence="2">Uncharacterized protein</fullName>
    </submittedName>
</protein>
<gene>
    <name evidence="2" type="ORF">AAG570_008943</name>
</gene>
<evidence type="ECO:0000313" key="2">
    <source>
        <dbReference type="EMBL" id="KAL1138881.1"/>
    </source>
</evidence>
<reference evidence="2 3" key="1">
    <citation type="submission" date="2024-07" db="EMBL/GenBank/DDBJ databases">
        <title>Chromosome-level genome assembly of the water stick insect Ranatra chinensis (Heteroptera: Nepidae).</title>
        <authorList>
            <person name="Liu X."/>
        </authorList>
    </citation>
    <scope>NUCLEOTIDE SEQUENCE [LARGE SCALE GENOMIC DNA]</scope>
    <source>
        <strain evidence="2">Cailab_2021Rc</strain>
        <tissue evidence="2">Muscle</tissue>
    </source>
</reference>
<evidence type="ECO:0000256" key="1">
    <source>
        <dbReference type="SAM" id="MobiDB-lite"/>
    </source>
</evidence>
<name>A0ABD0YSH1_9HEMI</name>
<dbReference type="EMBL" id="JBFDAA010000003">
    <property type="protein sequence ID" value="KAL1138881.1"/>
    <property type="molecule type" value="Genomic_DNA"/>
</dbReference>
<sequence>MASKRRNMFQKNKTQETTKNEAGGARGTPATFHNPLGSHPNGLLNVPTPGTFNNLTLSVDRGWSRPDLQRTSSGQMAGVGDSIGDTDGATRKQLSLSKPLNSLSDPPTTTHPISPPPGYSSSTNLNHVQIEF</sequence>
<organism evidence="2 3">
    <name type="scientific">Ranatra chinensis</name>
    <dbReference type="NCBI Taxonomy" id="642074"/>
    <lineage>
        <taxon>Eukaryota</taxon>
        <taxon>Metazoa</taxon>
        <taxon>Ecdysozoa</taxon>
        <taxon>Arthropoda</taxon>
        <taxon>Hexapoda</taxon>
        <taxon>Insecta</taxon>
        <taxon>Pterygota</taxon>
        <taxon>Neoptera</taxon>
        <taxon>Paraneoptera</taxon>
        <taxon>Hemiptera</taxon>
        <taxon>Heteroptera</taxon>
        <taxon>Panheteroptera</taxon>
        <taxon>Nepomorpha</taxon>
        <taxon>Nepidae</taxon>
        <taxon>Ranatrinae</taxon>
        <taxon>Ranatra</taxon>
    </lineage>
</organism>
<feature type="compositionally biased region" description="Polar residues" evidence="1">
    <location>
        <begin position="48"/>
        <end position="57"/>
    </location>
</feature>
<accession>A0ABD0YSH1</accession>
<feature type="region of interest" description="Disordered" evidence="1">
    <location>
        <begin position="1"/>
        <end position="124"/>
    </location>
</feature>
<keyword evidence="3" id="KW-1185">Reference proteome</keyword>
<comment type="caution">
    <text evidence="2">The sequence shown here is derived from an EMBL/GenBank/DDBJ whole genome shotgun (WGS) entry which is preliminary data.</text>
</comment>
<proteinExistence type="predicted"/>
<feature type="compositionally biased region" description="Polar residues" evidence="1">
    <location>
        <begin position="92"/>
        <end position="105"/>
    </location>
</feature>
<evidence type="ECO:0000313" key="3">
    <source>
        <dbReference type="Proteomes" id="UP001558652"/>
    </source>
</evidence>